<dbReference type="GO" id="GO:0005576">
    <property type="term" value="C:extracellular region"/>
    <property type="evidence" value="ECO:0007669"/>
    <property type="project" value="UniProtKB-SubCell"/>
</dbReference>
<dbReference type="Proteomes" id="UP000190312">
    <property type="component" value="Unassembled WGS sequence"/>
</dbReference>
<dbReference type="GO" id="GO:0071555">
    <property type="term" value="P:cell wall organization"/>
    <property type="evidence" value="ECO:0007669"/>
    <property type="project" value="UniProtKB-KW"/>
</dbReference>
<comment type="catalytic activity">
    <reaction evidence="15">
        <text>[(1-&gt;4)-alpha-D-galacturonosyl](n) + H2O = alpha-D-galacturonate + [(1-&gt;4)-alpha-D-galacturonosyl](n-1)</text>
        <dbReference type="Rhea" id="RHEA:14117"/>
        <dbReference type="Rhea" id="RHEA-COMP:14570"/>
        <dbReference type="Rhea" id="RHEA-COMP:14572"/>
        <dbReference type="ChEBI" id="CHEBI:15377"/>
        <dbReference type="ChEBI" id="CHEBI:58658"/>
        <dbReference type="ChEBI" id="CHEBI:140523"/>
        <dbReference type="EC" id="3.2.1.67"/>
    </reaction>
</comment>
<dbReference type="VEuPathDB" id="FungiDB:AO090001000131"/>
<evidence type="ECO:0000256" key="15">
    <source>
        <dbReference type="ARBA" id="ARBA00048766"/>
    </source>
</evidence>
<evidence type="ECO:0000256" key="16">
    <source>
        <dbReference type="RuleBase" id="RU361169"/>
    </source>
</evidence>
<accession>A0A1S9DK42</accession>
<keyword evidence="12" id="KW-0624">Polysaccharide degradation</keyword>
<organism evidence="17 18">
    <name type="scientific">Aspergillus oryzae</name>
    <name type="common">Yellow koji mold</name>
    <dbReference type="NCBI Taxonomy" id="5062"/>
    <lineage>
        <taxon>Eukaryota</taxon>
        <taxon>Fungi</taxon>
        <taxon>Dikarya</taxon>
        <taxon>Ascomycota</taxon>
        <taxon>Pezizomycotina</taxon>
        <taxon>Eurotiomycetes</taxon>
        <taxon>Eurotiomycetidae</taxon>
        <taxon>Eurotiales</taxon>
        <taxon>Aspergillaceae</taxon>
        <taxon>Aspergillus</taxon>
        <taxon>Aspergillus subgen. Circumdati</taxon>
    </lineage>
</organism>
<keyword evidence="9" id="KW-0119">Carbohydrate metabolism</keyword>
<dbReference type="SUPFAM" id="SSF51126">
    <property type="entry name" value="Pectin lyase-like"/>
    <property type="match status" value="1"/>
</dbReference>
<dbReference type="EMBL" id="MKZY01000005">
    <property type="protein sequence ID" value="OOO09439.1"/>
    <property type="molecule type" value="Genomic_DNA"/>
</dbReference>
<dbReference type="InterPro" id="IPR006626">
    <property type="entry name" value="PbH1"/>
</dbReference>
<keyword evidence="7" id="KW-1015">Disulfide bond</keyword>
<dbReference type="PANTHER" id="PTHR31736:SF12">
    <property type="entry name" value="EXO-POLYGALACTURONASE, PUTATIVE-RELATED"/>
    <property type="match status" value="1"/>
</dbReference>
<evidence type="ECO:0000313" key="18">
    <source>
        <dbReference type="Proteomes" id="UP000190312"/>
    </source>
</evidence>
<keyword evidence="11" id="KW-0961">Cell wall biogenesis/degradation</keyword>
<dbReference type="InterPro" id="IPR011050">
    <property type="entry name" value="Pectin_lyase_fold/virulence"/>
</dbReference>
<dbReference type="Pfam" id="PF00295">
    <property type="entry name" value="Glyco_hydro_28"/>
    <property type="match status" value="1"/>
</dbReference>
<dbReference type="PANTHER" id="PTHR31736">
    <property type="match status" value="1"/>
</dbReference>
<dbReference type="SMART" id="SM00710">
    <property type="entry name" value="PbH1"/>
    <property type="match status" value="5"/>
</dbReference>
<evidence type="ECO:0000256" key="13">
    <source>
        <dbReference type="ARBA" id="ARBA00037312"/>
    </source>
</evidence>
<keyword evidence="6 16" id="KW-0378">Hydrolase</keyword>
<keyword evidence="8" id="KW-0325">Glycoprotein</keyword>
<dbReference type="InterPro" id="IPR012334">
    <property type="entry name" value="Pectin_lyas_fold"/>
</dbReference>
<dbReference type="VEuPathDB" id="FungiDB:AO090001000133"/>
<proteinExistence type="inferred from homology"/>
<evidence type="ECO:0000256" key="12">
    <source>
        <dbReference type="ARBA" id="ARBA00023326"/>
    </source>
</evidence>
<evidence type="ECO:0000256" key="1">
    <source>
        <dbReference type="ARBA" id="ARBA00004613"/>
    </source>
</evidence>
<sequence>MGDHTYSGEVIGDSDLGWLDDLRALGFNPDAVGERKSFLTGDGYYDDAGAINADADPNVPVGPNSQPQDRFYAYMLWHDGDQEHIPVFPFHKLCYEEILLRCFKDETINGDVLYSLYYGDPLPNCEQYWECRKGEELLVTNPVEISPLTKYLDEIRDIANSEKDTSEPQEVPQSFDIFNTLPYELRQQIFSLLPLSSVLALRAASWSMHTTQLPEKSWKARLEYDLPWLWEVHGIDLTGSQKLEARLSKTIVELEGKSQYRSDKVDYIPGLANRRRIWMVCHASPLVHVQGKNCTVKPLGHGQDDVPNILHAVEKCGQTPGGRISLPAPYTYRINQRMTTHLESSTLEVGGMLLFSDDITYWVNNSYRIDFQNQSTAWRITGHDYVVDGGPERGGIDGNGQLWYTWAKGGSNVFGRPMPLHVLNSTRAVLRNIAIRQPQFWAVLVESSSHVELDNFYVNATNSDPNATEDTVWIQNTDGIDTYRSDHVTITNWVYEGGDDAVAFKPNSTNIHVENVTVYGGPGIAFGSLGQYPDRYDIVENITVKNANFQPSSQRAMNSGIYFKSWIGVNFGVPPNGGGNGHGYVRNVTVEDITFKDVQLPIYIDTCLSYLFDQNVTQYCDTSTFRFDDLHFRNISGNGLAIPTNYTGRNITFAVSMICSKEAPCTDITFEDVDIKLPESYSGKSVLCENAGVQGLECNS</sequence>
<keyword evidence="3" id="KW-0964">Secreted</keyword>
<dbReference type="Gene3D" id="2.160.20.10">
    <property type="entry name" value="Single-stranded right-handed beta-helix, Pectin lyase-like"/>
    <property type="match status" value="1"/>
</dbReference>
<dbReference type="eggNOG" id="ENOG502QWT4">
    <property type="taxonomic scope" value="Eukaryota"/>
</dbReference>
<comment type="caution">
    <text evidence="17">The sequence shown here is derived from an EMBL/GenBank/DDBJ whole genome shotgun (WGS) entry which is preliminary data.</text>
</comment>
<evidence type="ECO:0000256" key="6">
    <source>
        <dbReference type="ARBA" id="ARBA00022801"/>
    </source>
</evidence>
<protein>
    <recommendedName>
        <fullName evidence="14">galacturonan 1,4-alpha-galacturonidase</fullName>
        <ecNumber evidence="14">3.2.1.67</ecNumber>
    </recommendedName>
</protein>
<dbReference type="GO" id="GO:0004650">
    <property type="term" value="F:polygalacturonase activity"/>
    <property type="evidence" value="ECO:0007669"/>
    <property type="project" value="InterPro"/>
</dbReference>
<evidence type="ECO:0000256" key="5">
    <source>
        <dbReference type="ARBA" id="ARBA00022737"/>
    </source>
</evidence>
<evidence type="ECO:0000256" key="7">
    <source>
        <dbReference type="ARBA" id="ARBA00023157"/>
    </source>
</evidence>
<reference evidence="17 18" key="1">
    <citation type="submission" date="2016-10" db="EMBL/GenBank/DDBJ databases">
        <title>Genome sequencing of Aspergillus oryzae BCC7051.</title>
        <authorList>
            <person name="Thammarongtham C."/>
            <person name="Vorapreeda T."/>
            <person name="Nookaew I."/>
            <person name="Srisuk T."/>
            <person name="Land M."/>
            <person name="Jeennor S."/>
            <person name="Laoteng K."/>
        </authorList>
    </citation>
    <scope>NUCLEOTIDE SEQUENCE [LARGE SCALE GENOMIC DNA]</scope>
    <source>
        <strain evidence="17 18">BCC7051</strain>
    </source>
</reference>
<keyword evidence="10 16" id="KW-0326">Glycosidase</keyword>
<comment type="function">
    <text evidence="13">Specific in hydrolyzing the terminal glycosidic bond of polygalacturonic acid and oligogalacturonates.</text>
</comment>
<evidence type="ECO:0000256" key="10">
    <source>
        <dbReference type="ARBA" id="ARBA00023295"/>
    </source>
</evidence>
<dbReference type="SUPFAM" id="SSF81383">
    <property type="entry name" value="F-box domain"/>
    <property type="match status" value="1"/>
</dbReference>
<evidence type="ECO:0000256" key="11">
    <source>
        <dbReference type="ARBA" id="ARBA00023316"/>
    </source>
</evidence>
<dbReference type="AlphaFoldDB" id="A0A1S9DK42"/>
<comment type="similarity">
    <text evidence="2 16">Belongs to the glycosyl hydrolase 28 family.</text>
</comment>
<evidence type="ECO:0000256" key="2">
    <source>
        <dbReference type="ARBA" id="ARBA00008834"/>
    </source>
</evidence>
<evidence type="ECO:0000256" key="4">
    <source>
        <dbReference type="ARBA" id="ARBA00022729"/>
    </source>
</evidence>
<dbReference type="EC" id="3.2.1.67" evidence="14"/>
<keyword evidence="5" id="KW-0677">Repeat</keyword>
<dbReference type="GO" id="GO:0045490">
    <property type="term" value="P:pectin catabolic process"/>
    <property type="evidence" value="ECO:0007669"/>
    <property type="project" value="UniProtKB-ARBA"/>
</dbReference>
<dbReference type="OrthoDB" id="187139at2759"/>
<evidence type="ECO:0000313" key="17">
    <source>
        <dbReference type="EMBL" id="OOO09439.1"/>
    </source>
</evidence>
<dbReference type="InterPro" id="IPR036047">
    <property type="entry name" value="F-box-like_dom_sf"/>
</dbReference>
<name>A0A1S9DK42_ASPOZ</name>
<evidence type="ECO:0000256" key="8">
    <source>
        <dbReference type="ARBA" id="ARBA00023180"/>
    </source>
</evidence>
<dbReference type="InterPro" id="IPR000743">
    <property type="entry name" value="Glyco_hydro_28"/>
</dbReference>
<evidence type="ECO:0000256" key="14">
    <source>
        <dbReference type="ARBA" id="ARBA00038933"/>
    </source>
</evidence>
<keyword evidence="4" id="KW-0732">Signal</keyword>
<dbReference type="GO" id="GO:0047911">
    <property type="term" value="F:galacturan 1,4-alpha-galacturonidase activity"/>
    <property type="evidence" value="ECO:0007669"/>
    <property type="project" value="UniProtKB-EC"/>
</dbReference>
<gene>
    <name evidence="17" type="ORF">OAory_01107350</name>
</gene>
<comment type="subcellular location">
    <subcellularLocation>
        <location evidence="1">Secreted</location>
    </subcellularLocation>
</comment>
<evidence type="ECO:0000256" key="3">
    <source>
        <dbReference type="ARBA" id="ARBA00022525"/>
    </source>
</evidence>
<evidence type="ECO:0000256" key="9">
    <source>
        <dbReference type="ARBA" id="ARBA00023277"/>
    </source>
</evidence>